<evidence type="ECO:0000256" key="5">
    <source>
        <dbReference type="SAM" id="MobiDB-lite"/>
    </source>
</evidence>
<evidence type="ECO:0000313" key="7">
    <source>
        <dbReference type="EMBL" id="PYI31461.1"/>
    </source>
</evidence>
<feature type="region of interest" description="Disordered" evidence="5">
    <location>
        <begin position="234"/>
        <end position="264"/>
    </location>
</feature>
<reference evidence="7 8" key="1">
    <citation type="submission" date="2018-02" db="EMBL/GenBank/DDBJ databases">
        <title>The genomes of Aspergillus section Nigri reveals drivers in fungal speciation.</title>
        <authorList>
            <consortium name="DOE Joint Genome Institute"/>
            <person name="Vesth T.C."/>
            <person name="Nybo J."/>
            <person name="Theobald S."/>
            <person name="Brandl J."/>
            <person name="Frisvad J.C."/>
            <person name="Nielsen K.F."/>
            <person name="Lyhne E.K."/>
            <person name="Kogle M.E."/>
            <person name="Kuo A."/>
            <person name="Riley R."/>
            <person name="Clum A."/>
            <person name="Nolan M."/>
            <person name="Lipzen A."/>
            <person name="Salamov A."/>
            <person name="Henrissat B."/>
            <person name="Wiebenga A."/>
            <person name="De vries R.P."/>
            <person name="Grigoriev I.V."/>
            <person name="Mortensen U.H."/>
            <person name="Andersen M.R."/>
            <person name="Baker S.E."/>
        </authorList>
    </citation>
    <scope>NUCLEOTIDE SEQUENCE [LARGE SCALE GENOMIC DNA]</scope>
    <source>
        <strain evidence="7 8">CBS 114.80</strain>
    </source>
</reference>
<dbReference type="EMBL" id="KZ825502">
    <property type="protein sequence ID" value="PYI31461.1"/>
    <property type="molecule type" value="Genomic_DNA"/>
</dbReference>
<keyword evidence="1" id="KW-0805">Transcription regulation</keyword>
<evidence type="ECO:0000256" key="3">
    <source>
        <dbReference type="ARBA" id="ARBA00023163"/>
    </source>
</evidence>
<keyword evidence="3" id="KW-0804">Transcription</keyword>
<evidence type="ECO:0000256" key="2">
    <source>
        <dbReference type="ARBA" id="ARBA00023125"/>
    </source>
</evidence>
<keyword evidence="2" id="KW-0238">DNA-binding</keyword>
<feature type="compositionally biased region" description="Acidic residues" evidence="5">
    <location>
        <begin position="103"/>
        <end position="117"/>
    </location>
</feature>
<dbReference type="InterPro" id="IPR001138">
    <property type="entry name" value="Zn2Cys6_DnaBD"/>
</dbReference>
<dbReference type="PROSITE" id="PS00463">
    <property type="entry name" value="ZN2_CY6_FUNGAL_1"/>
    <property type="match status" value="1"/>
</dbReference>
<feature type="region of interest" description="Disordered" evidence="5">
    <location>
        <begin position="63"/>
        <end position="149"/>
    </location>
</feature>
<dbReference type="AlphaFoldDB" id="A0A2V5I616"/>
<dbReference type="SMART" id="SM00066">
    <property type="entry name" value="GAL4"/>
    <property type="match status" value="1"/>
</dbReference>
<dbReference type="GO" id="GO:0009893">
    <property type="term" value="P:positive regulation of metabolic process"/>
    <property type="evidence" value="ECO:0007669"/>
    <property type="project" value="UniProtKB-ARBA"/>
</dbReference>
<feature type="compositionally biased region" description="Low complexity" evidence="5">
    <location>
        <begin position="74"/>
        <end position="91"/>
    </location>
</feature>
<dbReference type="Proteomes" id="UP000248817">
    <property type="component" value="Unassembled WGS sequence"/>
</dbReference>
<sequence length="515" mass="56173">MPRHERGGSGPSSSDLRLRKACDRCHAQKLGCQREAIGAKCVRCEKADKPCTWSISLRNRRASTRKEQLPMHAQQQQQQQQQQQHQHQPQHATMARNEKNEEQAQEDDDDDEDEDILYSDQPTPSEAIPELHSPLGDPHNGLASESLDPTTMPIDLTSFLISDGSLGLMTPSLTNPGSWLGETQLGTTNTTTTATATLIGEPPGFWSSATGGLPHTPSAGRPTTIDLAPAEFEMNLPGVPPAYTPSHPPDQPPPPKTGTPALSDPQWLKELFDNNARLYRNWHAVSSNVTTNQTTNPLFPMSTTSQSHPSSAAFADEAVQLSTQLIHILRGLLHQHHESTGHRPPTTPKPRSRAEDLDPDNPGLDPGSLLIVLSSYFRILEIFTMLSHALEAAAAATGSTTHYRTPRATPPVVRLPAIVVGSLDLASNTSLSTVLFLEVIEDLLTTLATLVLSIAQWPSHPHHATSRREPGWQGSDLHAGSDRLGLQIQGKEDEIRRVIRAIRARLGRKGDKVGV</sequence>
<protein>
    <recommendedName>
        <fullName evidence="6">Zn(2)-C6 fungal-type domain-containing protein</fullName>
    </recommendedName>
</protein>
<feature type="compositionally biased region" description="Pro residues" evidence="5">
    <location>
        <begin position="238"/>
        <end position="257"/>
    </location>
</feature>
<evidence type="ECO:0000256" key="1">
    <source>
        <dbReference type="ARBA" id="ARBA00023015"/>
    </source>
</evidence>
<proteinExistence type="predicted"/>
<gene>
    <name evidence="7" type="ORF">BP00DRAFT_475010</name>
</gene>
<feature type="domain" description="Zn(2)-C6 fungal-type" evidence="6">
    <location>
        <begin position="21"/>
        <end position="51"/>
    </location>
</feature>
<name>A0A2V5I616_9EURO</name>
<dbReference type="Gene3D" id="4.10.240.10">
    <property type="entry name" value="Zn(2)-C6 fungal-type DNA-binding domain"/>
    <property type="match status" value="1"/>
</dbReference>
<dbReference type="GO" id="GO:0000981">
    <property type="term" value="F:DNA-binding transcription factor activity, RNA polymerase II-specific"/>
    <property type="evidence" value="ECO:0007669"/>
    <property type="project" value="InterPro"/>
</dbReference>
<evidence type="ECO:0000313" key="8">
    <source>
        <dbReference type="Proteomes" id="UP000248817"/>
    </source>
</evidence>
<evidence type="ECO:0000256" key="4">
    <source>
        <dbReference type="ARBA" id="ARBA00023242"/>
    </source>
</evidence>
<feature type="region of interest" description="Disordered" evidence="5">
    <location>
        <begin position="336"/>
        <end position="361"/>
    </location>
</feature>
<dbReference type="SUPFAM" id="SSF57701">
    <property type="entry name" value="Zn2/Cys6 DNA-binding domain"/>
    <property type="match status" value="1"/>
</dbReference>
<dbReference type="GO" id="GO:0008270">
    <property type="term" value="F:zinc ion binding"/>
    <property type="evidence" value="ECO:0007669"/>
    <property type="project" value="InterPro"/>
</dbReference>
<keyword evidence="4" id="KW-0539">Nucleus</keyword>
<accession>A0A2V5I616</accession>
<organism evidence="7 8">
    <name type="scientific">Aspergillus indologenus CBS 114.80</name>
    <dbReference type="NCBI Taxonomy" id="1450541"/>
    <lineage>
        <taxon>Eukaryota</taxon>
        <taxon>Fungi</taxon>
        <taxon>Dikarya</taxon>
        <taxon>Ascomycota</taxon>
        <taxon>Pezizomycotina</taxon>
        <taxon>Eurotiomycetes</taxon>
        <taxon>Eurotiomycetidae</taxon>
        <taxon>Eurotiales</taxon>
        <taxon>Aspergillaceae</taxon>
        <taxon>Aspergillus</taxon>
        <taxon>Aspergillus subgen. Circumdati</taxon>
    </lineage>
</organism>
<dbReference type="InterPro" id="IPR036864">
    <property type="entry name" value="Zn2-C6_fun-type_DNA-bd_sf"/>
</dbReference>
<dbReference type="GO" id="GO:0003677">
    <property type="term" value="F:DNA binding"/>
    <property type="evidence" value="ECO:0007669"/>
    <property type="project" value="UniProtKB-KW"/>
</dbReference>
<dbReference type="CDD" id="cd00067">
    <property type="entry name" value="GAL4"/>
    <property type="match status" value="1"/>
</dbReference>
<evidence type="ECO:0000259" key="6">
    <source>
        <dbReference type="PROSITE" id="PS00463"/>
    </source>
</evidence>
<keyword evidence="8" id="KW-1185">Reference proteome</keyword>